<accession>A0ABW5RDN9</accession>
<evidence type="ECO:0000313" key="1">
    <source>
        <dbReference type="EMBL" id="MFD2672524.1"/>
    </source>
</evidence>
<reference evidence="2" key="1">
    <citation type="journal article" date="2019" name="Int. J. Syst. Evol. Microbiol.">
        <title>The Global Catalogue of Microorganisms (GCM) 10K type strain sequencing project: providing services to taxonomists for standard genome sequencing and annotation.</title>
        <authorList>
            <consortium name="The Broad Institute Genomics Platform"/>
            <consortium name="The Broad Institute Genome Sequencing Center for Infectious Disease"/>
            <person name="Wu L."/>
            <person name="Ma J."/>
        </authorList>
    </citation>
    <scope>NUCLEOTIDE SEQUENCE [LARGE SCALE GENOMIC DNA]</scope>
    <source>
        <strain evidence="2">KCTC 33676</strain>
    </source>
</reference>
<comment type="caution">
    <text evidence="1">The sequence shown here is derived from an EMBL/GenBank/DDBJ whole genome shotgun (WGS) entry which is preliminary data.</text>
</comment>
<name>A0ABW5RDN9_9BACL</name>
<organism evidence="1 2">
    <name type="scientific">Marinicrinis sediminis</name>
    <dbReference type="NCBI Taxonomy" id="1652465"/>
    <lineage>
        <taxon>Bacteria</taxon>
        <taxon>Bacillati</taxon>
        <taxon>Bacillota</taxon>
        <taxon>Bacilli</taxon>
        <taxon>Bacillales</taxon>
        <taxon>Paenibacillaceae</taxon>
    </lineage>
</organism>
<sequence length="161" mass="18234">MYKIILYVTLCVVCVLMGALQVDEEMAVRVLFESKHAVNRAAHAAAQQVNEDKLLAGVLSIDEQKADEVLKQYLFQNLRVGTDGEPLQTSYLDQKVEILLFEVVNESYSFPYTYQAPQYNFEVTLSKPGVVVVAEVSYPRTFQVLDPITWQIKGSSEMVMF</sequence>
<proteinExistence type="predicted"/>
<evidence type="ECO:0008006" key="3">
    <source>
        <dbReference type="Google" id="ProtNLM"/>
    </source>
</evidence>
<evidence type="ECO:0000313" key="2">
    <source>
        <dbReference type="Proteomes" id="UP001597497"/>
    </source>
</evidence>
<keyword evidence="2" id="KW-1185">Reference proteome</keyword>
<protein>
    <recommendedName>
        <fullName evidence="3">DUF2066 domain-containing protein</fullName>
    </recommendedName>
</protein>
<dbReference type="Proteomes" id="UP001597497">
    <property type="component" value="Unassembled WGS sequence"/>
</dbReference>
<dbReference type="RefSeq" id="WP_379930090.1">
    <property type="nucleotide sequence ID" value="NZ_JBHUMM010000042.1"/>
</dbReference>
<dbReference type="EMBL" id="JBHUMM010000042">
    <property type="protein sequence ID" value="MFD2672524.1"/>
    <property type="molecule type" value="Genomic_DNA"/>
</dbReference>
<gene>
    <name evidence="1" type="ORF">ACFSUC_13220</name>
</gene>